<keyword evidence="4 6" id="KW-1133">Transmembrane helix</keyword>
<feature type="transmembrane region" description="Helical" evidence="6">
    <location>
        <begin position="388"/>
        <end position="411"/>
    </location>
</feature>
<dbReference type="InterPro" id="IPR050250">
    <property type="entry name" value="Macrolide_Exporter_MacB"/>
</dbReference>
<dbReference type="Pfam" id="PF12704">
    <property type="entry name" value="MacB_PCD"/>
    <property type="match status" value="2"/>
</dbReference>
<feature type="domain" description="MacB-like periplasmic core" evidence="8">
    <location>
        <begin position="543"/>
        <end position="636"/>
    </location>
</feature>
<protein>
    <submittedName>
        <fullName evidence="9">ABC transporter permease</fullName>
    </submittedName>
</protein>
<proteinExistence type="predicted"/>
<dbReference type="InterPro" id="IPR003838">
    <property type="entry name" value="ABC3_permease_C"/>
</dbReference>
<evidence type="ECO:0000256" key="2">
    <source>
        <dbReference type="ARBA" id="ARBA00022475"/>
    </source>
</evidence>
<evidence type="ECO:0000313" key="9">
    <source>
        <dbReference type="EMBL" id="MBJ6368550.1"/>
    </source>
</evidence>
<dbReference type="InterPro" id="IPR025857">
    <property type="entry name" value="MacB_PCD"/>
</dbReference>
<name>A0A8J7LSL1_9FLAO</name>
<dbReference type="Proteomes" id="UP000610931">
    <property type="component" value="Unassembled WGS sequence"/>
</dbReference>
<feature type="transmembrane region" description="Helical" evidence="6">
    <location>
        <begin position="432"/>
        <end position="454"/>
    </location>
</feature>
<dbReference type="PANTHER" id="PTHR30572:SF18">
    <property type="entry name" value="ABC-TYPE MACROLIDE FAMILY EXPORT SYSTEM PERMEASE COMPONENT 2"/>
    <property type="match status" value="1"/>
</dbReference>
<feature type="transmembrane region" description="Helical" evidence="6">
    <location>
        <begin position="775"/>
        <end position="796"/>
    </location>
</feature>
<feature type="domain" description="MacB-like periplasmic core" evidence="8">
    <location>
        <begin position="24"/>
        <end position="218"/>
    </location>
</feature>
<dbReference type="RefSeq" id="WP_199115312.1">
    <property type="nucleotide sequence ID" value="NZ_JAELVQ010000012.1"/>
</dbReference>
<feature type="transmembrane region" description="Helical" evidence="6">
    <location>
        <begin position="692"/>
        <end position="714"/>
    </location>
</feature>
<evidence type="ECO:0000259" key="7">
    <source>
        <dbReference type="Pfam" id="PF02687"/>
    </source>
</evidence>
<reference evidence="9" key="1">
    <citation type="submission" date="2020-12" db="EMBL/GenBank/DDBJ databases">
        <title>Snuella sp. nov., isolated from sediment in Incheon.</title>
        <authorList>
            <person name="Kim W."/>
        </authorList>
    </citation>
    <scope>NUCLEOTIDE SEQUENCE</scope>
    <source>
        <strain evidence="9">CAU 1569</strain>
    </source>
</reference>
<evidence type="ECO:0000259" key="8">
    <source>
        <dbReference type="Pfam" id="PF12704"/>
    </source>
</evidence>
<feature type="domain" description="ABC3 transporter permease C-terminal" evidence="7">
    <location>
        <begin position="694"/>
        <end position="808"/>
    </location>
</feature>
<organism evidence="9 10">
    <name type="scientific">Snuella sedimenti</name>
    <dbReference type="NCBI Taxonomy" id="2798802"/>
    <lineage>
        <taxon>Bacteria</taxon>
        <taxon>Pseudomonadati</taxon>
        <taxon>Bacteroidota</taxon>
        <taxon>Flavobacteriia</taxon>
        <taxon>Flavobacteriales</taxon>
        <taxon>Flavobacteriaceae</taxon>
        <taxon>Snuella</taxon>
    </lineage>
</organism>
<feature type="transmembrane region" description="Helical" evidence="6">
    <location>
        <begin position="347"/>
        <end position="368"/>
    </location>
</feature>
<sequence>MLKHYIKFAIRNFRANKVIFVGSLATLCLGALCISMLYTYMDNELSMDEFHSEAKEINTNKINDTINKFNQQGDIFLMLMRDSPKSNWRVSSPKDYFNFDYTKYPEIENLVKIGRYPKGRFRFNYNNKKVNPSGFVVDRTFFEIFNFKLEQGDPKTVLNNLNNIVLSKAFAKKMFGDENAIGKIIKVSEERFQDELFTVKGILNIPSNSSLQFDFLIPDNKNEPNKYSRMGCDFILTKTGFNKNEFLKKIQSITNRNQYIQNKELGLISLSEVYFNSSLNIDYIGIFDKLGDKKNNLIVLVIIGVIFFISMLNFSNLQVVNINTTIKQLHLHEINGAKKKQIIYQKLIESIFLILLATFIATICYQFFLPHFNTFFKIVLSPSLYKTITIVSLICLLIVLLSSIYPIIIIYKDSFIVESSLRGATPKAVFGKKVITVLQYALTFVLLISAFTIAKQLNLLLTKDLGFDTENSISTKLFYDPPFEPNHKSWNKEKREQKQNAFLATHQHLGNELSNQTSILAYSQGSSILKPYQSTYKCSGSDNEFISINELYVNPNYDKVYNFQIVEGQFFGKNNNSKEIIINEAAKKFWGIGDISKVNIEKKDRGTYKIIGVVKDFNYQHLSNKPKPLILLPIYNITQDFHIKFNKGKTSEGLKFIHSLFKKNNPNEIFSFSFLSDDIATLYQKEKRLSTIYIVFTIIALLISAIGLFTIALYDTQRRVKEVGVRKVNGASISEIMFMLNKDFIQWVGIAFVIACPIAYYAMSKWLENFAYKTALSWWVFALAGLFTLVIALLTVSWQTYRAATQNPVESLRDE</sequence>
<feature type="transmembrane region" description="Helical" evidence="6">
    <location>
        <begin position="297"/>
        <end position="317"/>
    </location>
</feature>
<accession>A0A8J7LSL1</accession>
<evidence type="ECO:0000256" key="3">
    <source>
        <dbReference type="ARBA" id="ARBA00022692"/>
    </source>
</evidence>
<gene>
    <name evidence="9" type="ORF">JF259_10670</name>
</gene>
<comment type="caution">
    <text evidence="9">The sequence shown here is derived from an EMBL/GenBank/DDBJ whole genome shotgun (WGS) entry which is preliminary data.</text>
</comment>
<dbReference type="GO" id="GO:0022857">
    <property type="term" value="F:transmembrane transporter activity"/>
    <property type="evidence" value="ECO:0007669"/>
    <property type="project" value="TreeGrafter"/>
</dbReference>
<keyword evidence="2" id="KW-1003">Cell membrane</keyword>
<evidence type="ECO:0000256" key="1">
    <source>
        <dbReference type="ARBA" id="ARBA00004651"/>
    </source>
</evidence>
<evidence type="ECO:0000256" key="6">
    <source>
        <dbReference type="SAM" id="Phobius"/>
    </source>
</evidence>
<keyword evidence="10" id="KW-1185">Reference proteome</keyword>
<comment type="subcellular location">
    <subcellularLocation>
        <location evidence="1">Cell membrane</location>
        <topology evidence="1">Multi-pass membrane protein</topology>
    </subcellularLocation>
</comment>
<dbReference type="EMBL" id="JAELVQ010000012">
    <property type="protein sequence ID" value="MBJ6368550.1"/>
    <property type="molecule type" value="Genomic_DNA"/>
</dbReference>
<dbReference type="PANTHER" id="PTHR30572">
    <property type="entry name" value="MEMBRANE COMPONENT OF TRANSPORTER-RELATED"/>
    <property type="match status" value="1"/>
</dbReference>
<keyword evidence="5 6" id="KW-0472">Membrane</keyword>
<evidence type="ECO:0000313" key="10">
    <source>
        <dbReference type="Proteomes" id="UP000610931"/>
    </source>
</evidence>
<evidence type="ECO:0000256" key="5">
    <source>
        <dbReference type="ARBA" id="ARBA00023136"/>
    </source>
</evidence>
<dbReference type="AlphaFoldDB" id="A0A8J7LSL1"/>
<feature type="domain" description="ABC3 transporter permease C-terminal" evidence="7">
    <location>
        <begin position="301"/>
        <end position="413"/>
    </location>
</feature>
<dbReference type="Pfam" id="PF02687">
    <property type="entry name" value="FtsX"/>
    <property type="match status" value="2"/>
</dbReference>
<dbReference type="GO" id="GO:0005886">
    <property type="term" value="C:plasma membrane"/>
    <property type="evidence" value="ECO:0007669"/>
    <property type="project" value="UniProtKB-SubCell"/>
</dbReference>
<evidence type="ECO:0000256" key="4">
    <source>
        <dbReference type="ARBA" id="ARBA00022989"/>
    </source>
</evidence>
<keyword evidence="3 6" id="KW-0812">Transmembrane</keyword>
<feature type="transmembrane region" description="Helical" evidence="6">
    <location>
        <begin position="744"/>
        <end position="763"/>
    </location>
</feature>